<gene>
    <name evidence="1" type="ORF">TIFTF001_046870</name>
</gene>
<evidence type="ECO:0000313" key="2">
    <source>
        <dbReference type="Proteomes" id="UP001187192"/>
    </source>
</evidence>
<evidence type="ECO:0000313" key="1">
    <source>
        <dbReference type="EMBL" id="GMN18913.1"/>
    </source>
</evidence>
<comment type="caution">
    <text evidence="1">The sequence shown here is derived from an EMBL/GenBank/DDBJ whole genome shotgun (WGS) entry which is preliminary data.</text>
</comment>
<sequence length="169" mass="20061">MDWPSQPLHSYAPGTDTYVMGPIRCVMFRMLRYLVVVLAKRKLTVLRLCYRYTDMDPRRLEEDRYAIYAYNGMQPLLFDGTHWTVSLSAWLYDLEMIFHLCHIEANLQVSLASRCLIADLRLWWMTHGEWTLPERTWVHFRAIVMAHLGPILEEGAGESYRDPEIYRDM</sequence>
<organism evidence="1 2">
    <name type="scientific">Ficus carica</name>
    <name type="common">Common fig</name>
    <dbReference type="NCBI Taxonomy" id="3494"/>
    <lineage>
        <taxon>Eukaryota</taxon>
        <taxon>Viridiplantae</taxon>
        <taxon>Streptophyta</taxon>
        <taxon>Embryophyta</taxon>
        <taxon>Tracheophyta</taxon>
        <taxon>Spermatophyta</taxon>
        <taxon>Magnoliopsida</taxon>
        <taxon>eudicotyledons</taxon>
        <taxon>Gunneridae</taxon>
        <taxon>Pentapetalae</taxon>
        <taxon>rosids</taxon>
        <taxon>fabids</taxon>
        <taxon>Rosales</taxon>
        <taxon>Moraceae</taxon>
        <taxon>Ficeae</taxon>
        <taxon>Ficus</taxon>
    </lineage>
</organism>
<proteinExistence type="predicted"/>
<dbReference type="Proteomes" id="UP001187192">
    <property type="component" value="Unassembled WGS sequence"/>
</dbReference>
<protein>
    <submittedName>
        <fullName evidence="1">Uncharacterized protein</fullName>
    </submittedName>
</protein>
<keyword evidence="2" id="KW-1185">Reference proteome</keyword>
<reference evidence="1" key="1">
    <citation type="submission" date="2023-07" db="EMBL/GenBank/DDBJ databases">
        <title>draft genome sequence of fig (Ficus carica).</title>
        <authorList>
            <person name="Takahashi T."/>
            <person name="Nishimura K."/>
        </authorList>
    </citation>
    <scope>NUCLEOTIDE SEQUENCE</scope>
</reference>
<dbReference type="AlphaFoldDB" id="A0AA87Z530"/>
<name>A0AA87Z530_FICCA</name>
<dbReference type="EMBL" id="BTGU01005002">
    <property type="protein sequence ID" value="GMN18913.1"/>
    <property type="molecule type" value="Genomic_DNA"/>
</dbReference>
<accession>A0AA87Z530</accession>